<dbReference type="Gene3D" id="3.40.50.1220">
    <property type="entry name" value="TPP-binding domain"/>
    <property type="match status" value="1"/>
</dbReference>
<evidence type="ECO:0000256" key="2">
    <source>
        <dbReference type="ARBA" id="ARBA00012928"/>
    </source>
</evidence>
<comment type="similarity">
    <text evidence="8">Belongs to the sirtuin family. Class IV subfamily.</text>
</comment>
<keyword evidence="7" id="KW-0520">NAD</keyword>
<dbReference type="GO" id="GO:0000785">
    <property type="term" value="C:chromatin"/>
    <property type="evidence" value="ECO:0000318"/>
    <property type="project" value="GO_Central"/>
</dbReference>
<evidence type="ECO:0000256" key="4">
    <source>
        <dbReference type="ARBA" id="ARBA00022679"/>
    </source>
</evidence>
<comment type="cofactor">
    <cofactor evidence="1">
        <name>Zn(2+)</name>
        <dbReference type="ChEBI" id="CHEBI:29105"/>
    </cofactor>
</comment>
<dbReference type="GO" id="GO:0061697">
    <property type="term" value="F:protein-glutaryllysine deglutarylase activity"/>
    <property type="evidence" value="ECO:0000318"/>
    <property type="project" value="GO_Central"/>
</dbReference>
<dbReference type="OrthoDB" id="2919105at2759"/>
<feature type="binding site" evidence="15">
    <location>
        <position position="227"/>
    </location>
    <ligand>
        <name>Zn(2+)</name>
        <dbReference type="ChEBI" id="CHEBI:29105"/>
    </ligand>
</feature>
<dbReference type="GO" id="GO:0070403">
    <property type="term" value="F:NAD+ binding"/>
    <property type="evidence" value="ECO:0007669"/>
    <property type="project" value="InterPro"/>
</dbReference>
<comment type="catalytic activity">
    <reaction evidence="11">
        <text>N(6)-decanoyl-L-lysyl-[protein] + NAD(+) + H2O = 2''-O-decanoyl-ADP-D-ribose + nicotinamide + L-lysyl-[protein]</text>
        <dbReference type="Rhea" id="RHEA:70631"/>
        <dbReference type="Rhea" id="RHEA-COMP:9752"/>
        <dbReference type="Rhea" id="RHEA-COMP:17932"/>
        <dbReference type="ChEBI" id="CHEBI:15377"/>
        <dbReference type="ChEBI" id="CHEBI:17154"/>
        <dbReference type="ChEBI" id="CHEBI:29969"/>
        <dbReference type="ChEBI" id="CHEBI:57540"/>
        <dbReference type="ChEBI" id="CHEBI:143222"/>
        <dbReference type="ChEBI" id="CHEBI:189688"/>
    </reaction>
    <physiologicalReaction direction="left-to-right" evidence="11">
        <dbReference type="Rhea" id="RHEA:70632"/>
    </physiologicalReaction>
</comment>
<dbReference type="PANTHER" id="PTHR11085">
    <property type="entry name" value="NAD-DEPENDENT PROTEIN DEACYLASE SIRTUIN-5, MITOCHONDRIAL-RELATED"/>
    <property type="match status" value="1"/>
</dbReference>
<dbReference type="Proteomes" id="UP000009022">
    <property type="component" value="Unassembled WGS sequence"/>
</dbReference>
<keyword evidence="4" id="KW-0808">Transferase</keyword>
<evidence type="ECO:0000256" key="8">
    <source>
        <dbReference type="ARBA" id="ARBA00038170"/>
    </source>
</evidence>
<sequence>MNQAVIKISREDRKRKQAEDASLKAEYHQRYKNIRKILLRKAEDRSSDESALLANFPEITGDIQRSLQKYLTLKSRKEEIIDDSEVISIKIDQLAEAVRCAKCLVIYTGAGISTAAQIPDYRGPNGVWTQLARGRRATGRDMIEAEPTFTHMAIVELYKANLANYVVSQNCDGLHLRSGLPRSALSEVHGNMYMEVCSNCQPQREYFRLFDVTQDTALRRHTTRRTCDVCGNNLVDTIVHFGERSRLVEPHNWQTAIDWANKTDMILCLGSSLKVLKHYHPLWGSKRAKSKRPKIFIVNLQWTPKDSYSTLKINAPCDIVMKSLMRKLDICVPPYNSYCDPLQALSTSVKEMEIDTINSKQIFKKDMTTSCLDGDILNKEFQAIVDGNDRKIDIKIQTVTAGWYGKGYCKKRKYKRR</sequence>
<dbReference type="GO" id="GO:0036055">
    <property type="term" value="F:protein-succinyllysine desuccinylase activity"/>
    <property type="evidence" value="ECO:0000318"/>
    <property type="project" value="GO_Central"/>
</dbReference>
<dbReference type="eggNOG" id="KOG1905">
    <property type="taxonomic scope" value="Eukaryota"/>
</dbReference>
<name>B3RPH8_TRIAD</name>
<dbReference type="InterPro" id="IPR003000">
    <property type="entry name" value="Sirtuin"/>
</dbReference>
<feature type="domain" description="Deacetylase sirtuin-type" evidence="16">
    <location>
        <begin position="84"/>
        <end position="331"/>
    </location>
</feature>
<dbReference type="Gene3D" id="2.20.28.200">
    <property type="match status" value="1"/>
</dbReference>
<dbReference type="EC" id="2.3.1.286" evidence="2"/>
<evidence type="ECO:0000256" key="13">
    <source>
        <dbReference type="ARBA" id="ARBA00051399"/>
    </source>
</evidence>
<accession>B3RPH8</accession>
<dbReference type="PROSITE" id="PS50305">
    <property type="entry name" value="SIRTUIN"/>
    <property type="match status" value="1"/>
</dbReference>
<dbReference type="InterPro" id="IPR026590">
    <property type="entry name" value="Ssirtuin_cat_dom"/>
</dbReference>
<dbReference type="InterPro" id="IPR029035">
    <property type="entry name" value="DHS-like_NAD/FAD-binding_dom"/>
</dbReference>
<protein>
    <recommendedName>
        <fullName evidence="2">protein acetyllysine N-acetyltransferase</fullName>
        <ecNumber evidence="2">2.3.1.286</ecNumber>
    </recommendedName>
    <alternativeName>
        <fullName evidence="10">Regulatory protein SIR2 homolog 7</fullName>
    </alternativeName>
    <alternativeName>
        <fullName evidence="9">SIR2-like protein 7</fullName>
    </alternativeName>
</protein>
<evidence type="ECO:0000256" key="12">
    <source>
        <dbReference type="ARBA" id="ARBA00051105"/>
    </source>
</evidence>
<evidence type="ECO:0000256" key="11">
    <source>
        <dbReference type="ARBA" id="ARBA00050237"/>
    </source>
</evidence>
<dbReference type="GO" id="GO:0097372">
    <property type="term" value="F:histone H3K18 deacetylase activity, NAD-dependent"/>
    <property type="evidence" value="ECO:0000318"/>
    <property type="project" value="GO_Central"/>
</dbReference>
<dbReference type="GO" id="GO:0035861">
    <property type="term" value="C:site of double-strand break"/>
    <property type="evidence" value="ECO:0007669"/>
    <property type="project" value="UniProtKB-ARBA"/>
</dbReference>
<dbReference type="GeneID" id="6751240"/>
<dbReference type="GO" id="GO:0010468">
    <property type="term" value="P:regulation of gene expression"/>
    <property type="evidence" value="ECO:0007669"/>
    <property type="project" value="UniProtKB-ARBA"/>
</dbReference>
<dbReference type="SUPFAM" id="SSF52467">
    <property type="entry name" value="DHS-like NAD/FAD-binding domain"/>
    <property type="match status" value="1"/>
</dbReference>
<keyword evidence="6 15" id="KW-0862">Zinc</keyword>
<dbReference type="GO" id="GO:0005634">
    <property type="term" value="C:nucleus"/>
    <property type="evidence" value="ECO:0000318"/>
    <property type="project" value="GO_Central"/>
</dbReference>
<evidence type="ECO:0000256" key="5">
    <source>
        <dbReference type="ARBA" id="ARBA00022723"/>
    </source>
</evidence>
<evidence type="ECO:0000259" key="16">
    <source>
        <dbReference type="PROSITE" id="PS50305"/>
    </source>
</evidence>
<comment type="catalytic activity">
    <reaction evidence="13">
        <text>N(6)-propanoyl-L-lysyl-[protein] + NAD(+) + H2O = 3''-O-propanoyl-ADP-D-ribose + nicotinamide + L-lysyl-[protein]</text>
        <dbReference type="Rhea" id="RHEA:23500"/>
        <dbReference type="Rhea" id="RHEA-COMP:9752"/>
        <dbReference type="Rhea" id="RHEA-COMP:13758"/>
        <dbReference type="ChEBI" id="CHEBI:15377"/>
        <dbReference type="ChEBI" id="CHEBI:17154"/>
        <dbReference type="ChEBI" id="CHEBI:29969"/>
        <dbReference type="ChEBI" id="CHEBI:57540"/>
        <dbReference type="ChEBI" id="CHEBI:138019"/>
        <dbReference type="ChEBI" id="CHEBI:145015"/>
    </reaction>
    <physiologicalReaction direction="left-to-right" evidence="13">
        <dbReference type="Rhea" id="RHEA:23501"/>
    </physiologicalReaction>
</comment>
<gene>
    <name evidence="17" type="ORF">TRIADDRAFT_53549</name>
</gene>
<feature type="binding site" evidence="15">
    <location>
        <position position="230"/>
    </location>
    <ligand>
        <name>Zn(2+)</name>
        <dbReference type="ChEBI" id="CHEBI:29105"/>
    </ligand>
</feature>
<keyword evidence="18" id="KW-1185">Reference proteome</keyword>
<dbReference type="PhylomeDB" id="B3RPH8"/>
<dbReference type="OMA" id="ERGSLKW"/>
<proteinExistence type="inferred from homology"/>
<dbReference type="GO" id="GO:0046872">
    <property type="term" value="F:metal ion binding"/>
    <property type="evidence" value="ECO:0007669"/>
    <property type="project" value="UniProtKB-KW"/>
</dbReference>
<feature type="binding site" evidence="15">
    <location>
        <position position="197"/>
    </location>
    <ligand>
        <name>Zn(2+)</name>
        <dbReference type="ChEBI" id="CHEBI:29105"/>
    </ligand>
</feature>
<evidence type="ECO:0000256" key="10">
    <source>
        <dbReference type="ARBA" id="ARBA00043038"/>
    </source>
</evidence>
<evidence type="ECO:0000256" key="7">
    <source>
        <dbReference type="ARBA" id="ARBA00023027"/>
    </source>
</evidence>
<dbReference type="PANTHER" id="PTHR11085:SF1">
    <property type="entry name" value="NAD-DEPENDENT PROTEIN DEACETYLASE SIRTUIN-7"/>
    <property type="match status" value="1"/>
</dbReference>
<reference evidence="17 18" key="1">
    <citation type="journal article" date="2008" name="Nature">
        <title>The Trichoplax genome and the nature of placozoans.</title>
        <authorList>
            <person name="Srivastava M."/>
            <person name="Begovic E."/>
            <person name="Chapman J."/>
            <person name="Putnam N.H."/>
            <person name="Hellsten U."/>
            <person name="Kawashima T."/>
            <person name="Kuo A."/>
            <person name="Mitros T."/>
            <person name="Salamov A."/>
            <person name="Carpenter M.L."/>
            <person name="Signorovitch A.Y."/>
            <person name="Moreno M.A."/>
            <person name="Kamm K."/>
            <person name="Grimwood J."/>
            <person name="Schmutz J."/>
            <person name="Shapiro H."/>
            <person name="Grigoriev I.V."/>
            <person name="Buss L.W."/>
            <person name="Schierwater B."/>
            <person name="Dellaporta S.L."/>
            <person name="Rokhsar D.S."/>
        </authorList>
    </citation>
    <scope>NUCLEOTIDE SEQUENCE [LARGE SCALE GENOMIC DNA]</scope>
    <source>
        <strain evidence="17 18">Grell-BS-1999</strain>
    </source>
</reference>
<dbReference type="RefSeq" id="XP_002109473.1">
    <property type="nucleotide sequence ID" value="XM_002109437.1"/>
</dbReference>
<evidence type="ECO:0000256" key="14">
    <source>
        <dbReference type="ARBA" id="ARBA00052763"/>
    </source>
</evidence>
<organism evidence="17 18">
    <name type="scientific">Trichoplax adhaerens</name>
    <name type="common">Trichoplax reptans</name>
    <dbReference type="NCBI Taxonomy" id="10228"/>
    <lineage>
        <taxon>Eukaryota</taxon>
        <taxon>Metazoa</taxon>
        <taxon>Placozoa</taxon>
        <taxon>Uniplacotomia</taxon>
        <taxon>Trichoplacea</taxon>
        <taxon>Trichoplacidae</taxon>
        <taxon>Trichoplax</taxon>
    </lineage>
</organism>
<comment type="catalytic activity">
    <reaction evidence="14">
        <text>N(6)-glutaryl-L-lysyl-[protein] + NAD(+) + H2O = 2''-O-glutaryl-ADP-D-ribose + nicotinamide + L-lysyl-[protein]</text>
        <dbReference type="Rhea" id="RHEA:47664"/>
        <dbReference type="Rhea" id="RHEA-COMP:9752"/>
        <dbReference type="Rhea" id="RHEA-COMP:11875"/>
        <dbReference type="ChEBI" id="CHEBI:15377"/>
        <dbReference type="ChEBI" id="CHEBI:17154"/>
        <dbReference type="ChEBI" id="CHEBI:29969"/>
        <dbReference type="ChEBI" id="CHEBI:57540"/>
        <dbReference type="ChEBI" id="CHEBI:87828"/>
        <dbReference type="ChEBI" id="CHEBI:87829"/>
    </reaction>
    <physiologicalReaction direction="left-to-right" evidence="14">
        <dbReference type="Rhea" id="RHEA:47665"/>
    </physiologicalReaction>
</comment>
<evidence type="ECO:0000256" key="3">
    <source>
        <dbReference type="ARBA" id="ARBA00022553"/>
    </source>
</evidence>
<evidence type="ECO:0000256" key="9">
    <source>
        <dbReference type="ARBA" id="ARBA00041832"/>
    </source>
</evidence>
<evidence type="ECO:0000313" key="17">
    <source>
        <dbReference type="EMBL" id="EDV27639.1"/>
    </source>
</evidence>
<dbReference type="InterPro" id="IPR050134">
    <property type="entry name" value="NAD-dep_sirtuin_deacylases"/>
</dbReference>
<keyword evidence="5 15" id="KW-0479">Metal-binding</keyword>
<dbReference type="EMBL" id="DS985242">
    <property type="protein sequence ID" value="EDV27639.1"/>
    <property type="molecule type" value="Genomic_DNA"/>
</dbReference>
<dbReference type="InParanoid" id="B3RPH8"/>
<evidence type="ECO:0000256" key="15">
    <source>
        <dbReference type="PROSITE-ProRule" id="PRU00236"/>
    </source>
</evidence>
<dbReference type="FunFam" id="2.20.28.200:FF:000002">
    <property type="entry name" value="NAD-dependent deacetylase sirtuin-7"/>
    <property type="match status" value="1"/>
</dbReference>
<dbReference type="Pfam" id="PF02146">
    <property type="entry name" value="SIR2"/>
    <property type="match status" value="1"/>
</dbReference>
<keyword evidence="3" id="KW-0597">Phosphoprotein</keyword>
<dbReference type="GO" id="GO:0140861">
    <property type="term" value="P:DNA repair-dependent chromatin remodeling"/>
    <property type="evidence" value="ECO:0000318"/>
    <property type="project" value="GO_Central"/>
</dbReference>
<feature type="binding site" evidence="15">
    <location>
        <position position="200"/>
    </location>
    <ligand>
        <name>Zn(2+)</name>
        <dbReference type="ChEBI" id="CHEBI:29105"/>
    </ligand>
</feature>
<comment type="catalytic activity">
    <reaction evidence="12">
        <text>N(6)-succinyl-L-lysyl-[protein] + NAD(+) + H2O = 2''-O-succinyl-ADP-D-ribose + nicotinamide + L-lysyl-[protein]</text>
        <dbReference type="Rhea" id="RHEA:47668"/>
        <dbReference type="Rhea" id="RHEA-COMP:9752"/>
        <dbReference type="Rhea" id="RHEA-COMP:11877"/>
        <dbReference type="ChEBI" id="CHEBI:15377"/>
        <dbReference type="ChEBI" id="CHEBI:17154"/>
        <dbReference type="ChEBI" id="CHEBI:29969"/>
        <dbReference type="ChEBI" id="CHEBI:57540"/>
        <dbReference type="ChEBI" id="CHEBI:87830"/>
        <dbReference type="ChEBI" id="CHEBI:87832"/>
    </reaction>
    <physiologicalReaction direction="left-to-right" evidence="12">
        <dbReference type="Rhea" id="RHEA:47669"/>
    </physiologicalReaction>
</comment>
<dbReference type="STRING" id="10228.B3RPH8"/>
<evidence type="ECO:0000313" key="18">
    <source>
        <dbReference type="Proteomes" id="UP000009022"/>
    </source>
</evidence>
<dbReference type="KEGG" id="tad:TRIADDRAFT_53549"/>
<dbReference type="AlphaFoldDB" id="B3RPH8"/>
<feature type="active site" description="Proton acceptor" evidence="15">
    <location>
        <position position="189"/>
    </location>
</feature>
<evidence type="ECO:0000256" key="1">
    <source>
        <dbReference type="ARBA" id="ARBA00001947"/>
    </source>
</evidence>
<dbReference type="HOGENOM" id="CLU_023643_6_2_1"/>
<dbReference type="FunCoup" id="B3RPH8">
    <property type="interactions" value="249"/>
</dbReference>
<dbReference type="FunFam" id="3.40.50.1220:FF:000038">
    <property type="entry name" value="NAD-dependent protein deacetylase sirtuin-6 isoform X2"/>
    <property type="match status" value="1"/>
</dbReference>
<evidence type="ECO:0000256" key="6">
    <source>
        <dbReference type="ARBA" id="ARBA00022833"/>
    </source>
</evidence>
<dbReference type="CTD" id="6751240"/>